<feature type="region of interest" description="Disordered" evidence="4">
    <location>
        <begin position="68"/>
        <end position="95"/>
    </location>
</feature>
<dbReference type="VEuPathDB" id="CryptoDB:Cvel_27161"/>
<dbReference type="PRINTS" id="PR00469">
    <property type="entry name" value="PNDRDTASEII"/>
</dbReference>
<dbReference type="SUPFAM" id="SSF51905">
    <property type="entry name" value="FAD/NAD(P)-binding domain"/>
    <property type="match status" value="1"/>
</dbReference>
<dbReference type="InterPro" id="IPR013766">
    <property type="entry name" value="Thioredoxin_domain"/>
</dbReference>
<dbReference type="InterPro" id="IPR036188">
    <property type="entry name" value="FAD/NAD-bd_sf"/>
</dbReference>
<name>A0A0G4HFU5_9ALVE</name>
<feature type="domain" description="Thioredoxin" evidence="5">
    <location>
        <begin position="464"/>
        <end position="582"/>
    </location>
</feature>
<dbReference type="EMBL" id="CDMZ01002571">
    <property type="protein sequence ID" value="CEM42947.1"/>
    <property type="molecule type" value="Genomic_DNA"/>
</dbReference>
<reference evidence="6" key="1">
    <citation type="submission" date="2014-11" db="EMBL/GenBank/DDBJ databases">
        <authorList>
            <person name="Otto D Thomas"/>
            <person name="Naeem Raeece"/>
        </authorList>
    </citation>
    <scope>NUCLEOTIDE SEQUENCE</scope>
</reference>
<sequence length="589" mass="64540">MIGFKFERPLYSLRLREPFLLLCTLLFLLDSTSALFSGPRDRLPTALSVHCPSSSSSAFLLAGSSAFSRDDGKQLSRPPRRPHTRSRALSLSTRRETGGLLRSRSRSCLRMGLNECSREQPENVVIVGSGPAGYTAAIFAARANLKPVVFEGISSGPPGGQLMTTTMVENFPGFPEGVMGPELVRNMRRQALRWGAEMIEEDVIEVNIRGRPFTVKTPERDVDTHAIIFATGATANRLMLPNEYEFWNRGISSSAVCDGTAPMFRDQVLGIVGGGDTAIEEAIFLSEYASKVEMFVRSGQLRASKAMQDKLACTRNIEVHYQTTVKDVYGDKVGSDHASPVRGVLVQNVETLEDRKVPLRGLFYACGHKPNTLLLQGSPVKLVKGGYVMVTPGTAETSMPGIFSAGDVMDARFRQAVTAAGSGCVAAMTCERWLISEGLAREWHSECDVAGQGREVEVDDLDDHLLNESKETFDLSSTRHHGTYAFTRLRKESQKPVLVKFISPNCGPCQILQPIISNVVDDFNDSIHYVEVDITESPDIASDLDVSGTPTVKLMREGIVLDSVQGVRGPSVYRDLIETALRGFTPLKR</sequence>
<evidence type="ECO:0000259" key="5">
    <source>
        <dbReference type="PROSITE" id="PS51352"/>
    </source>
</evidence>
<proteinExistence type="inferred from homology"/>
<dbReference type="PANTHER" id="PTHR48105">
    <property type="entry name" value="THIOREDOXIN REDUCTASE 1-RELATED-RELATED"/>
    <property type="match status" value="1"/>
</dbReference>
<accession>A0A0G4HFU5</accession>
<keyword evidence="2" id="KW-0285">Flavoprotein</keyword>
<dbReference type="PRINTS" id="PR00368">
    <property type="entry name" value="FADPNR"/>
</dbReference>
<dbReference type="InterPro" id="IPR036249">
    <property type="entry name" value="Thioredoxin-like_sf"/>
</dbReference>
<dbReference type="Gene3D" id="3.50.50.60">
    <property type="entry name" value="FAD/NAD(P)-binding domain"/>
    <property type="match status" value="2"/>
</dbReference>
<dbReference type="PROSITE" id="PS51352">
    <property type="entry name" value="THIOREDOXIN_2"/>
    <property type="match status" value="1"/>
</dbReference>
<dbReference type="AlphaFoldDB" id="A0A0G4HFU5"/>
<protein>
    <recommendedName>
        <fullName evidence="5">Thioredoxin domain-containing protein</fullName>
    </recommendedName>
</protein>
<evidence type="ECO:0000256" key="1">
    <source>
        <dbReference type="ARBA" id="ARBA00009333"/>
    </source>
</evidence>
<dbReference type="GO" id="GO:0016491">
    <property type="term" value="F:oxidoreductase activity"/>
    <property type="evidence" value="ECO:0007669"/>
    <property type="project" value="UniProtKB-KW"/>
</dbReference>
<dbReference type="InterPro" id="IPR023753">
    <property type="entry name" value="FAD/NAD-binding_dom"/>
</dbReference>
<organism evidence="6">
    <name type="scientific">Chromera velia CCMP2878</name>
    <dbReference type="NCBI Taxonomy" id="1169474"/>
    <lineage>
        <taxon>Eukaryota</taxon>
        <taxon>Sar</taxon>
        <taxon>Alveolata</taxon>
        <taxon>Colpodellida</taxon>
        <taxon>Chromeraceae</taxon>
        <taxon>Chromera</taxon>
    </lineage>
</organism>
<evidence type="ECO:0000313" key="6">
    <source>
        <dbReference type="EMBL" id="CEM42947.1"/>
    </source>
</evidence>
<comment type="similarity">
    <text evidence="1">Belongs to the class-II pyridine nucleotide-disulfide oxidoreductase family.</text>
</comment>
<evidence type="ECO:0000256" key="3">
    <source>
        <dbReference type="ARBA" id="ARBA00023002"/>
    </source>
</evidence>
<evidence type="ECO:0000256" key="2">
    <source>
        <dbReference type="ARBA" id="ARBA00022630"/>
    </source>
</evidence>
<dbReference type="SUPFAM" id="SSF52833">
    <property type="entry name" value="Thioredoxin-like"/>
    <property type="match status" value="1"/>
</dbReference>
<dbReference type="GO" id="GO:0097237">
    <property type="term" value="P:cellular response to toxic substance"/>
    <property type="evidence" value="ECO:0007669"/>
    <property type="project" value="UniProtKB-ARBA"/>
</dbReference>
<gene>
    <name evidence="6" type="ORF">Cvel_27161</name>
</gene>
<dbReference type="InterPro" id="IPR050097">
    <property type="entry name" value="Ferredoxin-NADP_redctase_2"/>
</dbReference>
<dbReference type="Pfam" id="PF07992">
    <property type="entry name" value="Pyr_redox_2"/>
    <property type="match status" value="1"/>
</dbReference>
<evidence type="ECO:0000256" key="4">
    <source>
        <dbReference type="SAM" id="MobiDB-lite"/>
    </source>
</evidence>
<keyword evidence="3" id="KW-0560">Oxidoreductase</keyword>
<dbReference type="Gene3D" id="3.40.30.10">
    <property type="entry name" value="Glutaredoxin"/>
    <property type="match status" value="1"/>
</dbReference>
<dbReference type="Pfam" id="PF00085">
    <property type="entry name" value="Thioredoxin"/>
    <property type="match status" value="1"/>
</dbReference>